<dbReference type="Proteomes" id="UP001500974">
    <property type="component" value="Unassembled WGS sequence"/>
</dbReference>
<comment type="caution">
    <text evidence="6">The sequence shown here is derived from an EMBL/GenBank/DDBJ whole genome shotgun (WGS) entry which is preliminary data.</text>
</comment>
<evidence type="ECO:0000256" key="5">
    <source>
        <dbReference type="SAM" id="Phobius"/>
    </source>
</evidence>
<sequence>MSDLAPKEIYNRAKNEGERRLFMPPLEQVSTGFIAGVTIVFGIVALAIAEHLIEPAFGEGPAKLAGALAFGMGVVFLVIGRSELFSENFFDPVATAIDRREKSTWLRLLRLWGLILLLNLLGGAVMAAVFVVPGALPSGAHDVLVTVAEEIAGKGGLATFMRAIAAGTLLTLLSYLLHAVDPAGSRIVLAYLVGVFLALGAFDHVVVSGLHLLAGLWLGADVTYLEVGRNVLLATAGNLLGGLLLMTLTHTAQAKEAK</sequence>
<accession>A0ABP5MS99</accession>
<dbReference type="InterPro" id="IPR023271">
    <property type="entry name" value="Aquaporin-like"/>
</dbReference>
<feature type="transmembrane region" description="Helical" evidence="5">
    <location>
        <begin position="61"/>
        <end position="79"/>
    </location>
</feature>
<organism evidence="6 7">
    <name type="scientific">Arthrobacter parietis</name>
    <dbReference type="NCBI Taxonomy" id="271434"/>
    <lineage>
        <taxon>Bacteria</taxon>
        <taxon>Bacillati</taxon>
        <taxon>Actinomycetota</taxon>
        <taxon>Actinomycetes</taxon>
        <taxon>Micrococcales</taxon>
        <taxon>Micrococcaceae</taxon>
        <taxon>Arthrobacter</taxon>
    </lineage>
</organism>
<evidence type="ECO:0000313" key="6">
    <source>
        <dbReference type="EMBL" id="GAA2177166.1"/>
    </source>
</evidence>
<dbReference type="PANTHER" id="PTHR30520:SF2">
    <property type="entry name" value="INNER MEMBRANE PROTEIN YFDC"/>
    <property type="match status" value="1"/>
</dbReference>
<dbReference type="PANTHER" id="PTHR30520">
    <property type="entry name" value="FORMATE TRANSPORTER-RELATED"/>
    <property type="match status" value="1"/>
</dbReference>
<feature type="transmembrane region" description="Helical" evidence="5">
    <location>
        <begin position="109"/>
        <end position="136"/>
    </location>
</feature>
<keyword evidence="3 5" id="KW-1133">Transmembrane helix</keyword>
<evidence type="ECO:0000313" key="7">
    <source>
        <dbReference type="Proteomes" id="UP001500974"/>
    </source>
</evidence>
<evidence type="ECO:0008006" key="8">
    <source>
        <dbReference type="Google" id="ProtNLM"/>
    </source>
</evidence>
<dbReference type="RefSeq" id="WP_346028561.1">
    <property type="nucleotide sequence ID" value="NZ_BAAAON010000003.1"/>
</dbReference>
<proteinExistence type="predicted"/>
<keyword evidence="2 5" id="KW-0812">Transmembrane</keyword>
<dbReference type="Gene3D" id="1.20.1080.10">
    <property type="entry name" value="Glycerol uptake facilitator protein"/>
    <property type="match status" value="1"/>
</dbReference>
<feature type="transmembrane region" description="Helical" evidence="5">
    <location>
        <begin position="29"/>
        <end position="49"/>
    </location>
</feature>
<evidence type="ECO:0000256" key="1">
    <source>
        <dbReference type="ARBA" id="ARBA00004141"/>
    </source>
</evidence>
<dbReference type="EMBL" id="BAAAON010000003">
    <property type="protein sequence ID" value="GAA2177166.1"/>
    <property type="molecule type" value="Genomic_DNA"/>
</dbReference>
<dbReference type="Pfam" id="PF01226">
    <property type="entry name" value="Form_Nir_trans"/>
    <property type="match status" value="1"/>
</dbReference>
<evidence type="ECO:0000256" key="4">
    <source>
        <dbReference type="ARBA" id="ARBA00023136"/>
    </source>
</evidence>
<evidence type="ECO:0000256" key="3">
    <source>
        <dbReference type="ARBA" id="ARBA00022989"/>
    </source>
</evidence>
<gene>
    <name evidence="6" type="ORF">GCM10009784_26710</name>
</gene>
<keyword evidence="7" id="KW-1185">Reference proteome</keyword>
<reference evidence="7" key="1">
    <citation type="journal article" date="2019" name="Int. J. Syst. Evol. Microbiol.">
        <title>The Global Catalogue of Microorganisms (GCM) 10K type strain sequencing project: providing services to taxonomists for standard genome sequencing and annotation.</title>
        <authorList>
            <consortium name="The Broad Institute Genomics Platform"/>
            <consortium name="The Broad Institute Genome Sequencing Center for Infectious Disease"/>
            <person name="Wu L."/>
            <person name="Ma J."/>
        </authorList>
    </citation>
    <scope>NUCLEOTIDE SEQUENCE [LARGE SCALE GENOMIC DNA]</scope>
    <source>
        <strain evidence="7">JCM 14917</strain>
    </source>
</reference>
<protein>
    <recommendedName>
        <fullName evidence="8">Transport</fullName>
    </recommendedName>
</protein>
<dbReference type="InterPro" id="IPR000292">
    <property type="entry name" value="For/NO2_transpt"/>
</dbReference>
<keyword evidence="4 5" id="KW-0472">Membrane</keyword>
<comment type="subcellular location">
    <subcellularLocation>
        <location evidence="1">Membrane</location>
        <topology evidence="1">Multi-pass membrane protein</topology>
    </subcellularLocation>
</comment>
<feature type="transmembrane region" description="Helical" evidence="5">
    <location>
        <begin position="230"/>
        <end position="248"/>
    </location>
</feature>
<evidence type="ECO:0000256" key="2">
    <source>
        <dbReference type="ARBA" id="ARBA00022692"/>
    </source>
</evidence>
<feature type="transmembrane region" description="Helical" evidence="5">
    <location>
        <begin position="156"/>
        <end position="177"/>
    </location>
</feature>
<name>A0ABP5MS99_9MICC</name>
<feature type="transmembrane region" description="Helical" evidence="5">
    <location>
        <begin position="189"/>
        <end position="218"/>
    </location>
</feature>